<gene>
    <name evidence="1" type="ORF">LCGC14_1995280</name>
</gene>
<proteinExistence type="predicted"/>
<name>A0A0F9F4Q1_9ZZZZ</name>
<accession>A0A0F9F4Q1</accession>
<sequence>MPDTTKYYGWDTGLIHDWLDQDDQSAQADFIQGHQSTSVILIDKAGVSRAAQTIRLVAATGDTKPQGRRTPASAGEEIDIVLVGRRDHPTLADFAVVRGDRFAELSVNYEVLYVDKTFPGYTVAQCIAVQ</sequence>
<reference evidence="1" key="1">
    <citation type="journal article" date="2015" name="Nature">
        <title>Complex archaea that bridge the gap between prokaryotes and eukaryotes.</title>
        <authorList>
            <person name="Spang A."/>
            <person name="Saw J.H."/>
            <person name="Jorgensen S.L."/>
            <person name="Zaremba-Niedzwiedzka K."/>
            <person name="Martijn J."/>
            <person name="Lind A.E."/>
            <person name="van Eijk R."/>
            <person name="Schleper C."/>
            <person name="Guy L."/>
            <person name="Ettema T.J."/>
        </authorList>
    </citation>
    <scope>NUCLEOTIDE SEQUENCE</scope>
</reference>
<evidence type="ECO:0000313" key="1">
    <source>
        <dbReference type="EMBL" id="KKL81389.1"/>
    </source>
</evidence>
<dbReference type="AlphaFoldDB" id="A0A0F9F4Q1"/>
<dbReference type="EMBL" id="LAZR01022577">
    <property type="protein sequence ID" value="KKL81389.1"/>
    <property type="molecule type" value="Genomic_DNA"/>
</dbReference>
<protein>
    <submittedName>
        <fullName evidence="1">Uncharacterized protein</fullName>
    </submittedName>
</protein>
<comment type="caution">
    <text evidence="1">The sequence shown here is derived from an EMBL/GenBank/DDBJ whole genome shotgun (WGS) entry which is preliminary data.</text>
</comment>
<organism evidence="1">
    <name type="scientific">marine sediment metagenome</name>
    <dbReference type="NCBI Taxonomy" id="412755"/>
    <lineage>
        <taxon>unclassified sequences</taxon>
        <taxon>metagenomes</taxon>
        <taxon>ecological metagenomes</taxon>
    </lineage>
</organism>